<accession>M1JKS1</accession>
<evidence type="ECO:0000256" key="1">
    <source>
        <dbReference type="SAM" id="Phobius"/>
    </source>
</evidence>
<feature type="transmembrane region" description="Helical" evidence="1">
    <location>
        <begin position="40"/>
        <end position="58"/>
    </location>
</feature>
<keyword evidence="1" id="KW-0472">Membrane</keyword>
<dbReference type="AlphaFoldDB" id="M1JKS1"/>
<feature type="transmembrane region" description="Helical" evidence="1">
    <location>
        <begin position="70"/>
        <end position="94"/>
    </location>
</feature>
<protein>
    <submittedName>
        <fullName evidence="2">Uncharacterized protein</fullName>
    </submittedName>
</protein>
<organism evidence="2">
    <name type="scientific">Encephalitozoon cuniculi</name>
    <name type="common">Microsporidian parasite</name>
    <dbReference type="NCBI Taxonomy" id="6035"/>
    <lineage>
        <taxon>Eukaryota</taxon>
        <taxon>Fungi</taxon>
        <taxon>Fungi incertae sedis</taxon>
        <taxon>Microsporidia</taxon>
        <taxon>Unikaryonidae</taxon>
        <taxon>Encephalitozoon</taxon>
    </lineage>
</organism>
<evidence type="ECO:0000313" key="2">
    <source>
        <dbReference type="EMBL" id="AGE96119.1"/>
    </source>
</evidence>
<keyword evidence="1" id="KW-0812">Transmembrane</keyword>
<proteinExistence type="predicted"/>
<dbReference type="EMBL" id="KC513612">
    <property type="protein sequence ID" value="AGE96119.1"/>
    <property type="molecule type" value="Genomic_DNA"/>
</dbReference>
<name>M1JKS1_ENCCN</name>
<keyword evidence="1" id="KW-1133">Transmembrane helix</keyword>
<gene>
    <name evidence="2" type="ORF">ECU01_0300</name>
</gene>
<sequence length="102" mass="11405">MLQTNGLYLEADSCTQLAINSTKNKKERPAPPRMKYSHDLNLFGSDLLILWIVVSILFNEDWKEGSSCRSLMFCASISFVKSIATFFKVFSLAVKTCPSSSS</sequence>
<reference evidence="2" key="1">
    <citation type="journal article" date="2013" name="Eukaryot. Cell">
        <title>Extremely Reduced Levels of Heterozygosity in the Vertebrate Pathogen Encephalitozoon cuniculi.</title>
        <authorList>
            <person name="Selman M."/>
            <person name="Sak B."/>
            <person name="Kvac M."/>
            <person name="Farinelli L."/>
            <person name="Weiss L.M."/>
            <person name="Corradi N."/>
        </authorList>
    </citation>
    <scope>NUCLEOTIDE SEQUENCE</scope>
</reference>